<protein>
    <recommendedName>
        <fullName evidence="11">Transcription-repair coupling factor</fullName>
    </recommendedName>
</protein>
<name>A0A381ZQX4_9ZZZZ</name>
<dbReference type="Gene3D" id="3.90.1150.50">
    <property type="entry name" value="Transcription-repair-coupling factor, D7 domain"/>
    <property type="match status" value="1"/>
</dbReference>
<evidence type="ECO:0000313" key="10">
    <source>
        <dbReference type="EMBL" id="SVA91636.1"/>
    </source>
</evidence>
<dbReference type="Pfam" id="PF03461">
    <property type="entry name" value="TRCF"/>
    <property type="match status" value="1"/>
</dbReference>
<dbReference type="GO" id="GO:0006281">
    <property type="term" value="P:DNA repair"/>
    <property type="evidence" value="ECO:0007669"/>
    <property type="project" value="UniProtKB-KW"/>
</dbReference>
<dbReference type="InterPro" id="IPR005118">
    <property type="entry name" value="TRCF_C"/>
</dbReference>
<feature type="non-terminal residue" evidence="10">
    <location>
        <position position="1"/>
    </location>
</feature>
<organism evidence="10">
    <name type="scientific">marine metagenome</name>
    <dbReference type="NCBI Taxonomy" id="408172"/>
    <lineage>
        <taxon>unclassified sequences</taxon>
        <taxon>metagenomes</taxon>
        <taxon>ecological metagenomes</taxon>
    </lineage>
</organism>
<keyword evidence="4" id="KW-0347">Helicase</keyword>
<dbReference type="InterPro" id="IPR011545">
    <property type="entry name" value="DEAD/DEAH_box_helicase_dom"/>
</dbReference>
<reference evidence="10" key="1">
    <citation type="submission" date="2018-05" db="EMBL/GenBank/DDBJ databases">
        <authorList>
            <person name="Lanie J.A."/>
            <person name="Ng W.-L."/>
            <person name="Kazmierczak K.M."/>
            <person name="Andrzejewski T.M."/>
            <person name="Davidsen T.M."/>
            <person name="Wayne K.J."/>
            <person name="Tettelin H."/>
            <person name="Glass J.I."/>
            <person name="Rusch D."/>
            <person name="Podicherti R."/>
            <person name="Tsui H.-C.T."/>
            <person name="Winkler M.E."/>
        </authorList>
    </citation>
    <scope>NUCLEOTIDE SEQUENCE</scope>
</reference>
<evidence type="ECO:0000256" key="1">
    <source>
        <dbReference type="ARBA" id="ARBA00022741"/>
    </source>
</evidence>
<dbReference type="PROSITE" id="PS51192">
    <property type="entry name" value="HELICASE_ATP_BIND_1"/>
    <property type="match status" value="1"/>
</dbReference>
<dbReference type="SMART" id="SM00490">
    <property type="entry name" value="HELICc"/>
    <property type="match status" value="1"/>
</dbReference>
<sequence length="621" mass="69679">SRVHRYVGTKKTPKISSLGSRRWASEIRRARMAVSSVAKELVELYSEKNKERPFRYVKENDIDNMLSGSFSFIETPDQKNAISDVLSDMNGKKPLDRLICGDVGFGKTEVAVRAIFKAFLSDRVSVLLCPTTILADQHYITCKERLGHLGLSIDLLSRFKSKREQKKTLVGLKNKKIDVLIGTHRVLSADVKIPGLGLLIIDEEHRFGVGHKEKIRSFKKRLDVLTLTATPIPRTLQQSLVGLRDLSTILTPPKSRRPIFTTVRYFDWDLVFSYIDVELDRGGQVYFLHNDIKSIPYITEKIRSRFSGATTGEVSGKMPSGILESTILSFFRNEIDILVCTTIIESGLDVTNANCIIINNAQNFGLSQLYQIRGRVGRGAKQARCLLLVPHRPLEKDAHRRLKAVEQNSALGSGYNISMKDLEIRGAGSLFGYKQSGHISAVGFEMYCEILKSEIDRVTGRDKTDERPFVHLSGSADISDAYIIDRSFRIDYYYKISRIASLGDLDIVEQELVDRFGPLPGSTQMLLSVARARVLFRGAPIKNIYIGDGSLVFTLSNLGRFNKLDELFNAVESFKHGGVKGYRYEKTGAGKLKIIFSTSDVESSMELLLSCVCLFSFDDDK</sequence>
<dbReference type="Gene3D" id="2.40.10.170">
    <property type="match status" value="1"/>
</dbReference>
<keyword evidence="1" id="KW-0547">Nucleotide-binding</keyword>
<dbReference type="InterPro" id="IPR037235">
    <property type="entry name" value="TRCF-like_C_D7"/>
</dbReference>
<keyword evidence="2" id="KW-0227">DNA damage</keyword>
<dbReference type="PANTHER" id="PTHR47964:SF1">
    <property type="entry name" value="ATP-DEPENDENT DNA HELICASE HOMOLOG RECG, CHLOROPLASTIC"/>
    <property type="match status" value="1"/>
</dbReference>
<keyword evidence="5" id="KW-0067">ATP-binding</keyword>
<dbReference type="PROSITE" id="PS51194">
    <property type="entry name" value="HELICASE_CTER"/>
    <property type="match status" value="1"/>
</dbReference>
<evidence type="ECO:0000256" key="5">
    <source>
        <dbReference type="ARBA" id="ARBA00022840"/>
    </source>
</evidence>
<dbReference type="SMART" id="SM00982">
    <property type="entry name" value="TRCF"/>
    <property type="match status" value="1"/>
</dbReference>
<dbReference type="InterPro" id="IPR027417">
    <property type="entry name" value="P-loop_NTPase"/>
</dbReference>
<dbReference type="SUPFAM" id="SSF52540">
    <property type="entry name" value="P-loop containing nucleoside triphosphate hydrolases"/>
    <property type="match status" value="2"/>
</dbReference>
<dbReference type="Gene3D" id="3.40.50.300">
    <property type="entry name" value="P-loop containing nucleotide triphosphate hydrolases"/>
    <property type="match status" value="2"/>
</dbReference>
<dbReference type="GO" id="GO:0005524">
    <property type="term" value="F:ATP binding"/>
    <property type="evidence" value="ECO:0007669"/>
    <property type="project" value="UniProtKB-KW"/>
</dbReference>
<dbReference type="SMART" id="SM00487">
    <property type="entry name" value="DEXDc"/>
    <property type="match status" value="1"/>
</dbReference>
<dbReference type="Pfam" id="PF00271">
    <property type="entry name" value="Helicase_C"/>
    <property type="match status" value="1"/>
</dbReference>
<dbReference type="SUPFAM" id="SSF143517">
    <property type="entry name" value="TRCF domain-like"/>
    <property type="match status" value="1"/>
</dbReference>
<dbReference type="EMBL" id="UINC01022305">
    <property type="protein sequence ID" value="SVA91636.1"/>
    <property type="molecule type" value="Genomic_DNA"/>
</dbReference>
<feature type="domain" description="Helicase ATP-binding" evidence="8">
    <location>
        <begin position="88"/>
        <end position="249"/>
    </location>
</feature>
<evidence type="ECO:0008006" key="11">
    <source>
        <dbReference type="Google" id="ProtNLM"/>
    </source>
</evidence>
<evidence type="ECO:0000256" key="2">
    <source>
        <dbReference type="ARBA" id="ARBA00022763"/>
    </source>
</evidence>
<dbReference type="InterPro" id="IPR014001">
    <property type="entry name" value="Helicase_ATP-bd"/>
</dbReference>
<dbReference type="Pfam" id="PF00270">
    <property type="entry name" value="DEAD"/>
    <property type="match status" value="1"/>
</dbReference>
<keyword evidence="6" id="KW-0238">DNA-binding</keyword>
<feature type="domain" description="Helicase C-terminal" evidence="9">
    <location>
        <begin position="269"/>
        <end position="423"/>
    </location>
</feature>
<proteinExistence type="predicted"/>
<evidence type="ECO:0000256" key="4">
    <source>
        <dbReference type="ARBA" id="ARBA00022806"/>
    </source>
</evidence>
<dbReference type="GO" id="GO:0016787">
    <property type="term" value="F:hydrolase activity"/>
    <property type="evidence" value="ECO:0007669"/>
    <property type="project" value="UniProtKB-KW"/>
</dbReference>
<evidence type="ECO:0000256" key="3">
    <source>
        <dbReference type="ARBA" id="ARBA00022801"/>
    </source>
</evidence>
<evidence type="ECO:0000256" key="7">
    <source>
        <dbReference type="ARBA" id="ARBA00023204"/>
    </source>
</evidence>
<evidence type="ECO:0000256" key="6">
    <source>
        <dbReference type="ARBA" id="ARBA00023125"/>
    </source>
</evidence>
<dbReference type="PANTHER" id="PTHR47964">
    <property type="entry name" value="ATP-DEPENDENT DNA HELICASE HOMOLOG RECG, CHLOROPLASTIC"/>
    <property type="match status" value="1"/>
</dbReference>
<dbReference type="GO" id="GO:0003677">
    <property type="term" value="F:DNA binding"/>
    <property type="evidence" value="ECO:0007669"/>
    <property type="project" value="UniProtKB-KW"/>
</dbReference>
<accession>A0A381ZQX4</accession>
<keyword evidence="3" id="KW-0378">Hydrolase</keyword>
<dbReference type="InterPro" id="IPR001650">
    <property type="entry name" value="Helicase_C-like"/>
</dbReference>
<dbReference type="GO" id="GO:0003678">
    <property type="term" value="F:DNA helicase activity"/>
    <property type="evidence" value="ECO:0007669"/>
    <property type="project" value="TreeGrafter"/>
</dbReference>
<keyword evidence="7" id="KW-0234">DNA repair</keyword>
<dbReference type="InterPro" id="IPR047112">
    <property type="entry name" value="RecG/Mfd"/>
</dbReference>
<gene>
    <name evidence="10" type="ORF">METZ01_LOCUS144490</name>
</gene>
<evidence type="ECO:0000259" key="8">
    <source>
        <dbReference type="PROSITE" id="PS51192"/>
    </source>
</evidence>
<evidence type="ECO:0000259" key="9">
    <source>
        <dbReference type="PROSITE" id="PS51194"/>
    </source>
</evidence>
<dbReference type="AlphaFoldDB" id="A0A381ZQX4"/>